<dbReference type="AlphaFoldDB" id="A0A0V0HFA3"/>
<dbReference type="EMBL" id="GEDG01020426">
    <property type="protein sequence ID" value="JAP19134.1"/>
    <property type="molecule type" value="Transcribed_RNA"/>
</dbReference>
<proteinExistence type="predicted"/>
<accession>A0A0V0HFA3</accession>
<protein>
    <submittedName>
        <fullName evidence="1">Putative ovule protein</fullName>
    </submittedName>
</protein>
<name>A0A0V0HFA3_SOLCH</name>
<sequence>MLMIKIIPFNINSTFSNTRDTSTFLKMIFPNNQVCTVSTMLRFSTNRFMLIIKITPFNINKVFEPRTQEIHQHYPKLFLHNN</sequence>
<evidence type="ECO:0000313" key="1">
    <source>
        <dbReference type="EMBL" id="JAP19134.1"/>
    </source>
</evidence>
<reference evidence="1" key="1">
    <citation type="submission" date="2015-12" db="EMBL/GenBank/DDBJ databases">
        <title>Gene expression during late stages of embryo sac development: a critical building block for successful pollen-pistil interactions.</title>
        <authorList>
            <person name="Liu Y."/>
            <person name="Joly V."/>
            <person name="Sabar M."/>
            <person name="Matton D.P."/>
        </authorList>
    </citation>
    <scope>NUCLEOTIDE SEQUENCE</scope>
</reference>
<organism evidence="1">
    <name type="scientific">Solanum chacoense</name>
    <name type="common">Chaco potato</name>
    <dbReference type="NCBI Taxonomy" id="4108"/>
    <lineage>
        <taxon>Eukaryota</taxon>
        <taxon>Viridiplantae</taxon>
        <taxon>Streptophyta</taxon>
        <taxon>Embryophyta</taxon>
        <taxon>Tracheophyta</taxon>
        <taxon>Spermatophyta</taxon>
        <taxon>Magnoliopsida</taxon>
        <taxon>eudicotyledons</taxon>
        <taxon>Gunneridae</taxon>
        <taxon>Pentapetalae</taxon>
        <taxon>asterids</taxon>
        <taxon>lamiids</taxon>
        <taxon>Solanales</taxon>
        <taxon>Solanaceae</taxon>
        <taxon>Solanoideae</taxon>
        <taxon>Solaneae</taxon>
        <taxon>Solanum</taxon>
    </lineage>
</organism>